<proteinExistence type="predicted"/>
<evidence type="ECO:0000259" key="1">
    <source>
        <dbReference type="Pfam" id="PF06985"/>
    </source>
</evidence>
<protein>
    <recommendedName>
        <fullName evidence="1">Heterokaryon incompatibility domain-containing protein</fullName>
    </recommendedName>
</protein>
<gene>
    <name evidence="2" type="ORF">PT974_04062</name>
</gene>
<evidence type="ECO:0000313" key="3">
    <source>
        <dbReference type="Proteomes" id="UP001338125"/>
    </source>
</evidence>
<evidence type="ECO:0000313" key="2">
    <source>
        <dbReference type="EMBL" id="KAK5995646.1"/>
    </source>
</evidence>
<comment type="caution">
    <text evidence="2">The sequence shown here is derived from an EMBL/GenBank/DDBJ whole genome shotgun (WGS) entry which is preliminary data.</text>
</comment>
<dbReference type="Proteomes" id="UP001338125">
    <property type="component" value="Unassembled WGS sequence"/>
</dbReference>
<dbReference type="Pfam" id="PF06985">
    <property type="entry name" value="HET"/>
    <property type="match status" value="1"/>
</dbReference>
<reference evidence="2 3" key="1">
    <citation type="submission" date="2024-01" db="EMBL/GenBank/DDBJ databases">
        <title>Complete genome of Cladobotryum mycophilum ATHUM6906.</title>
        <authorList>
            <person name="Christinaki A.C."/>
            <person name="Myridakis A.I."/>
            <person name="Kouvelis V.N."/>
        </authorList>
    </citation>
    <scope>NUCLEOTIDE SEQUENCE [LARGE SCALE GENOMIC DNA]</scope>
    <source>
        <strain evidence="2 3">ATHUM6906</strain>
    </source>
</reference>
<feature type="domain" description="Heterokaryon incompatibility" evidence="1">
    <location>
        <begin position="227"/>
        <end position="387"/>
    </location>
</feature>
<sequence>MNAIATASTLCNECRGIVFDDVAGDADGWSSSSTPWARTDTYPDLPIFSTSAQAGCTFCKYLCFFIQKRLTVQLKNKITAATGKQITVKLKHRAYDMRSEVAEYSHYMTELTDDTYNNEKDGIWRLKLEFESEAWPHPWRQVAMVYQGDANVSELLGISLRMPPSDALDPACINLLKKWLRTCDDEHTKCQASGPRSLPTRLLDVGDTGNSVPRLVPGASLHESMPYIALSYCWGLESPAEPYLKTTKDTFSQHQLGIPTSIMPATLRDLVFLARRLGIRYLWIDALCIIQGDPVDWENEAAAMFSVYRNAHLTVVAAAGDSSHSGFLSRTKVEPYAIVPFQSRKKGIRVSGTYLLSSLDDVRTWDADLPTHVRTRTWATRGWTFQEDIMSTRVLYFDDKTSFFRCQTERRLEHNENTYTNVRGWHALFLPPAASSSPEEKEKKREHLYATWRALVGQYTQRQLTYGDDKFPAISGLARSFSPALDDEYVAGLWRGDLLRGMFWATTFEASKPATWRAPSWSWAAWQGEIDWDMNCVKPFVSQCTTREVHAVPTGVDTFGGLKDGWIVLSASLYPVTLRLVIDPLYDDKSFPVDVMHSNGVVAAKGSIDAATPSGYGRDGTWKPIEASQLSGIVDVVAVVLALACIPDGEPDERKFSPPSFPIGLLVTQTNDVDKTGLSVYKRVGVFRTESLKQANLWVDHSQKWLKLV</sequence>
<keyword evidence="3" id="KW-1185">Reference proteome</keyword>
<name>A0ABR0SV76_9HYPO</name>
<dbReference type="InterPro" id="IPR010730">
    <property type="entry name" value="HET"/>
</dbReference>
<accession>A0ABR0SV76</accession>
<organism evidence="2 3">
    <name type="scientific">Cladobotryum mycophilum</name>
    <dbReference type="NCBI Taxonomy" id="491253"/>
    <lineage>
        <taxon>Eukaryota</taxon>
        <taxon>Fungi</taxon>
        <taxon>Dikarya</taxon>
        <taxon>Ascomycota</taxon>
        <taxon>Pezizomycotina</taxon>
        <taxon>Sordariomycetes</taxon>
        <taxon>Hypocreomycetidae</taxon>
        <taxon>Hypocreales</taxon>
        <taxon>Hypocreaceae</taxon>
        <taxon>Cladobotryum</taxon>
    </lineage>
</organism>
<dbReference type="PANTHER" id="PTHR33112">
    <property type="entry name" value="DOMAIN PROTEIN, PUTATIVE-RELATED"/>
    <property type="match status" value="1"/>
</dbReference>
<dbReference type="EMBL" id="JAVFKD010000004">
    <property type="protein sequence ID" value="KAK5995646.1"/>
    <property type="molecule type" value="Genomic_DNA"/>
</dbReference>
<dbReference type="PANTHER" id="PTHR33112:SF16">
    <property type="entry name" value="HETEROKARYON INCOMPATIBILITY DOMAIN-CONTAINING PROTEIN"/>
    <property type="match status" value="1"/>
</dbReference>